<evidence type="ECO:0000313" key="3">
    <source>
        <dbReference type="Proteomes" id="UP001324427"/>
    </source>
</evidence>
<keyword evidence="1" id="KW-0812">Transmembrane</keyword>
<sequence length="226" mass="25245">MDVSTWTAEEISRADWAMFWYDLAGFILTTLGLLFVALALIAAYFYTVNRLWLFLIGNIWFMASLVGVIPMQCLAYFGLDVNVFGFHIHITRILPPTCAAAIKVWGPETSFVCDLITFWQGTALALSGPAGWRELSETGTIYKLAACWGILPACVLFGGLTAALASEFYIECHGCGRKCSAAEFQCTYPRNRKCKRCCQPDLTVETGLSDEKQSLKKQWFEEESLV</sequence>
<evidence type="ECO:0000256" key="1">
    <source>
        <dbReference type="SAM" id="Phobius"/>
    </source>
</evidence>
<dbReference type="AlphaFoldDB" id="A0AAV9JBD8"/>
<organism evidence="2 3">
    <name type="scientific">Oleoguttula mirabilis</name>
    <dbReference type="NCBI Taxonomy" id="1507867"/>
    <lineage>
        <taxon>Eukaryota</taxon>
        <taxon>Fungi</taxon>
        <taxon>Dikarya</taxon>
        <taxon>Ascomycota</taxon>
        <taxon>Pezizomycotina</taxon>
        <taxon>Dothideomycetes</taxon>
        <taxon>Dothideomycetidae</taxon>
        <taxon>Mycosphaerellales</taxon>
        <taxon>Teratosphaeriaceae</taxon>
        <taxon>Oleoguttula</taxon>
    </lineage>
</organism>
<dbReference type="EMBL" id="JAVFHQ010000043">
    <property type="protein sequence ID" value="KAK4542317.1"/>
    <property type="molecule type" value="Genomic_DNA"/>
</dbReference>
<dbReference type="Proteomes" id="UP001324427">
    <property type="component" value="Unassembled WGS sequence"/>
</dbReference>
<protein>
    <submittedName>
        <fullName evidence="2">Uncharacterized protein</fullName>
    </submittedName>
</protein>
<proteinExistence type="predicted"/>
<gene>
    <name evidence="2" type="ORF">LTR36_006970</name>
</gene>
<reference evidence="2 3" key="1">
    <citation type="submission" date="2021-11" db="EMBL/GenBank/DDBJ databases">
        <title>Black yeast isolated from Biological Soil Crust.</title>
        <authorList>
            <person name="Kurbessoian T."/>
        </authorList>
    </citation>
    <scope>NUCLEOTIDE SEQUENCE [LARGE SCALE GENOMIC DNA]</scope>
    <source>
        <strain evidence="2 3">CCFEE 5522</strain>
    </source>
</reference>
<keyword evidence="1" id="KW-0472">Membrane</keyword>
<keyword evidence="3" id="KW-1185">Reference proteome</keyword>
<keyword evidence="1" id="KW-1133">Transmembrane helix</keyword>
<accession>A0AAV9JBD8</accession>
<comment type="caution">
    <text evidence="2">The sequence shown here is derived from an EMBL/GenBank/DDBJ whole genome shotgun (WGS) entry which is preliminary data.</text>
</comment>
<feature type="transmembrane region" description="Helical" evidence="1">
    <location>
        <begin position="141"/>
        <end position="164"/>
    </location>
</feature>
<name>A0AAV9JBD8_9PEZI</name>
<feature type="transmembrane region" description="Helical" evidence="1">
    <location>
        <begin position="52"/>
        <end position="77"/>
    </location>
</feature>
<evidence type="ECO:0000313" key="2">
    <source>
        <dbReference type="EMBL" id="KAK4542317.1"/>
    </source>
</evidence>
<feature type="transmembrane region" description="Helical" evidence="1">
    <location>
        <begin position="20"/>
        <end position="45"/>
    </location>
</feature>